<feature type="chain" id="PRO_5016868130" evidence="1">
    <location>
        <begin position="25"/>
        <end position="170"/>
    </location>
</feature>
<evidence type="ECO:0000256" key="1">
    <source>
        <dbReference type="SAM" id="SignalP"/>
    </source>
</evidence>
<keyword evidence="3" id="KW-1185">Reference proteome</keyword>
<dbReference type="AlphaFoldDB" id="A0A366E8V9"/>
<dbReference type="OrthoDB" id="7362478at2"/>
<protein>
    <submittedName>
        <fullName evidence="2">Uncharacterized protein DUF992</fullName>
    </submittedName>
</protein>
<name>A0A366E8V9_9HYPH</name>
<dbReference type="Pfam" id="PF06186">
    <property type="entry name" value="DUF992"/>
    <property type="match status" value="1"/>
</dbReference>
<gene>
    <name evidence="2" type="ORF">DFR47_101461</name>
</gene>
<comment type="caution">
    <text evidence="2">The sequence shown here is derived from an EMBL/GenBank/DDBJ whole genome shotgun (WGS) entry which is preliminary data.</text>
</comment>
<evidence type="ECO:0000313" key="2">
    <source>
        <dbReference type="EMBL" id="RBO98860.1"/>
    </source>
</evidence>
<dbReference type="EMBL" id="QNRH01000001">
    <property type="protein sequence ID" value="RBO98860.1"/>
    <property type="molecule type" value="Genomic_DNA"/>
</dbReference>
<dbReference type="InterPro" id="IPR009333">
    <property type="entry name" value="DUF992"/>
</dbReference>
<reference evidence="2 3" key="1">
    <citation type="submission" date="2018-06" db="EMBL/GenBank/DDBJ databases">
        <title>Genomic Encyclopedia of Type Strains, Phase IV (KMG-IV): sequencing the most valuable type-strain genomes for metagenomic binning, comparative biology and taxonomic classification.</title>
        <authorList>
            <person name="Goeker M."/>
        </authorList>
    </citation>
    <scope>NUCLEOTIDE SEQUENCE [LARGE SCALE GENOMIC DNA]</scope>
    <source>
        <strain evidence="2 3">DSM 25619</strain>
    </source>
</reference>
<dbReference type="Proteomes" id="UP000252893">
    <property type="component" value="Unassembled WGS sequence"/>
</dbReference>
<accession>A0A366E8V9</accession>
<organism evidence="2 3">
    <name type="scientific">Pseudochrobactrum asaccharolyticum</name>
    <dbReference type="NCBI Taxonomy" id="354351"/>
    <lineage>
        <taxon>Bacteria</taxon>
        <taxon>Pseudomonadati</taxon>
        <taxon>Pseudomonadota</taxon>
        <taxon>Alphaproteobacteria</taxon>
        <taxon>Hyphomicrobiales</taxon>
        <taxon>Brucellaceae</taxon>
        <taxon>Pseudochrobactrum</taxon>
    </lineage>
</organism>
<evidence type="ECO:0000313" key="3">
    <source>
        <dbReference type="Proteomes" id="UP000252893"/>
    </source>
</evidence>
<dbReference type="RefSeq" id="WP_113942774.1">
    <property type="nucleotide sequence ID" value="NZ_JBHEEG010000003.1"/>
</dbReference>
<proteinExistence type="predicted"/>
<sequence>MSLRNSVALMAAFAAGTFAVSASAADMVSSRSAVTQPRSEVGVLTCDFQPSIGVIIGSRQEMDCVFQPSKRGAPAERYSGQITKIGVDVGFYNGGQLAWAVWAPTVRPEGALRGSYVGASANATIGIGAGTNILTGGTWKNISLQPISIQGQKGLNAAVGLSNFRLKYEG</sequence>
<keyword evidence="1" id="KW-0732">Signal</keyword>
<feature type="signal peptide" evidence="1">
    <location>
        <begin position="1"/>
        <end position="24"/>
    </location>
</feature>